<keyword evidence="3" id="KW-1185">Reference proteome</keyword>
<feature type="transmembrane region" description="Helical" evidence="1">
    <location>
        <begin position="114"/>
        <end position="137"/>
    </location>
</feature>
<reference evidence="2" key="1">
    <citation type="journal article" date="2020" name="Stud. Mycol.">
        <title>101 Dothideomycetes genomes: a test case for predicting lifestyles and emergence of pathogens.</title>
        <authorList>
            <person name="Haridas S."/>
            <person name="Albert R."/>
            <person name="Binder M."/>
            <person name="Bloem J."/>
            <person name="Labutti K."/>
            <person name="Salamov A."/>
            <person name="Andreopoulos B."/>
            <person name="Baker S."/>
            <person name="Barry K."/>
            <person name="Bills G."/>
            <person name="Bluhm B."/>
            <person name="Cannon C."/>
            <person name="Castanera R."/>
            <person name="Culley D."/>
            <person name="Daum C."/>
            <person name="Ezra D."/>
            <person name="Gonzalez J."/>
            <person name="Henrissat B."/>
            <person name="Kuo A."/>
            <person name="Liang C."/>
            <person name="Lipzen A."/>
            <person name="Lutzoni F."/>
            <person name="Magnuson J."/>
            <person name="Mondo S."/>
            <person name="Nolan M."/>
            <person name="Ohm R."/>
            <person name="Pangilinan J."/>
            <person name="Park H.-J."/>
            <person name="Ramirez L."/>
            <person name="Alfaro M."/>
            <person name="Sun H."/>
            <person name="Tritt A."/>
            <person name="Yoshinaga Y."/>
            <person name="Zwiers L.-H."/>
            <person name="Turgeon B."/>
            <person name="Goodwin S."/>
            <person name="Spatafora J."/>
            <person name="Crous P."/>
            <person name="Grigoriev I."/>
        </authorList>
    </citation>
    <scope>NUCLEOTIDE SEQUENCE</scope>
    <source>
        <strain evidence="2">CBS 123094</strain>
    </source>
</reference>
<dbReference type="OrthoDB" id="2150604at2759"/>
<accession>A0A6A5VZ06</accession>
<dbReference type="EMBL" id="ML977654">
    <property type="protein sequence ID" value="KAF1994660.1"/>
    <property type="molecule type" value="Genomic_DNA"/>
</dbReference>
<feature type="non-terminal residue" evidence="2">
    <location>
        <position position="1"/>
    </location>
</feature>
<keyword evidence="1" id="KW-0812">Transmembrane</keyword>
<name>A0A6A5VZ06_9PLEO</name>
<protein>
    <submittedName>
        <fullName evidence="2">Uncharacterized protein</fullName>
    </submittedName>
</protein>
<dbReference type="Proteomes" id="UP000799779">
    <property type="component" value="Unassembled WGS sequence"/>
</dbReference>
<keyword evidence="1" id="KW-0472">Membrane</keyword>
<proteinExistence type="predicted"/>
<keyword evidence="1" id="KW-1133">Transmembrane helix</keyword>
<dbReference type="AlphaFoldDB" id="A0A6A5VZ06"/>
<feature type="transmembrane region" description="Helical" evidence="1">
    <location>
        <begin position="71"/>
        <end position="99"/>
    </location>
</feature>
<sequence>ALIAAVVGGTFSWFDFSTAPWTAKASFYCSLFFSLFVVSISTQQAVILYNVGPSSISKLRLYLWERRKWRLTHYVLSLPLRMLDLAIGLFLLGLLILVYDRAAKSGVWDDDAKIALVVSLAALFVIASHIVGGMFVLRMERAMYHSEKDGPDDQNARQVR</sequence>
<organism evidence="2 3">
    <name type="scientific">Amniculicola lignicola CBS 123094</name>
    <dbReference type="NCBI Taxonomy" id="1392246"/>
    <lineage>
        <taxon>Eukaryota</taxon>
        <taxon>Fungi</taxon>
        <taxon>Dikarya</taxon>
        <taxon>Ascomycota</taxon>
        <taxon>Pezizomycotina</taxon>
        <taxon>Dothideomycetes</taxon>
        <taxon>Pleosporomycetidae</taxon>
        <taxon>Pleosporales</taxon>
        <taxon>Amniculicolaceae</taxon>
        <taxon>Amniculicola</taxon>
    </lineage>
</organism>
<evidence type="ECO:0000256" key="1">
    <source>
        <dbReference type="SAM" id="Phobius"/>
    </source>
</evidence>
<gene>
    <name evidence="2" type="ORF">P154DRAFT_447120</name>
</gene>
<evidence type="ECO:0000313" key="2">
    <source>
        <dbReference type="EMBL" id="KAF1994660.1"/>
    </source>
</evidence>
<feature type="transmembrane region" description="Helical" evidence="1">
    <location>
        <begin position="25"/>
        <end position="51"/>
    </location>
</feature>
<evidence type="ECO:0000313" key="3">
    <source>
        <dbReference type="Proteomes" id="UP000799779"/>
    </source>
</evidence>